<protein>
    <submittedName>
        <fullName evidence="2">NAD(P)/FAD-dependent oxidoreductase</fullName>
    </submittedName>
</protein>
<reference evidence="2 3" key="1">
    <citation type="submission" date="2019-04" db="EMBL/GenBank/DDBJ databases">
        <title>Streptomyces piniterrae sp. nov., a heliquinomycin-producing actinomycete isolated from rhizosphere soil of Pinus yunnanensis.</title>
        <authorList>
            <person name="Zhuang X."/>
            <person name="Zhao J."/>
        </authorList>
    </citation>
    <scope>NUCLEOTIDE SEQUENCE [LARGE SCALE GENOMIC DNA]</scope>
    <source>
        <strain evidence="3">jys28</strain>
    </source>
</reference>
<organism evidence="2 3">
    <name type="scientific">Streptomyces piniterrae</name>
    <dbReference type="NCBI Taxonomy" id="2571125"/>
    <lineage>
        <taxon>Bacteria</taxon>
        <taxon>Bacillati</taxon>
        <taxon>Actinomycetota</taxon>
        <taxon>Actinomycetes</taxon>
        <taxon>Kitasatosporales</taxon>
        <taxon>Streptomycetaceae</taxon>
        <taxon>Streptomyces</taxon>
    </lineage>
</organism>
<dbReference type="PRINTS" id="PR00411">
    <property type="entry name" value="PNDRDTASEI"/>
</dbReference>
<keyword evidence="1" id="KW-1133">Transmembrane helix</keyword>
<evidence type="ECO:0000313" key="2">
    <source>
        <dbReference type="EMBL" id="TJZ59241.1"/>
    </source>
</evidence>
<dbReference type="InterPro" id="IPR036188">
    <property type="entry name" value="FAD/NAD-bd_sf"/>
</dbReference>
<dbReference type="Gene3D" id="3.50.50.60">
    <property type="entry name" value="FAD/NAD(P)-binding domain"/>
    <property type="match status" value="2"/>
</dbReference>
<dbReference type="OrthoDB" id="5168853at2"/>
<keyword evidence="3" id="KW-1185">Reference proteome</keyword>
<dbReference type="Pfam" id="PF13738">
    <property type="entry name" value="Pyr_redox_3"/>
    <property type="match status" value="1"/>
</dbReference>
<dbReference type="Proteomes" id="UP000308697">
    <property type="component" value="Unassembled WGS sequence"/>
</dbReference>
<dbReference type="InterPro" id="IPR051209">
    <property type="entry name" value="FAD-bind_Monooxygenase_sf"/>
</dbReference>
<dbReference type="PANTHER" id="PTHR42877">
    <property type="entry name" value="L-ORNITHINE N(5)-MONOOXYGENASE-RELATED"/>
    <property type="match status" value="1"/>
</dbReference>
<sequence>MNRPAFARRSRHAPHVVIIGAGVSGLGLAIALKRAGHHHITIVEKGDDIGGVWRDNTYPGAACDIPAHLYSYSFEPHDWSQRYAGQREILDYLRGCADKHHLDGHLRLGTEISSAHFDESAGRWRLHTQTGETLEADVLVPACGQLNRPSYPRIPGTDRFSGHAFHSSRWDHTHDLTGRSVAVIGTGASAIQIVPQVAKQAAHLTVFQRSATYVVPRWDRSYPRREGGLARLARKAARLGWWSFNELAVPGLTRRWPISRLTSYGCAVQLDKQVHDPATRAQLTPRDEVGCKRIGVSSEYYPAFNAPHVELVTDPIAEITERGVRTEAGAEHRVDTLIYATGFTATDFLSSLRITGSEGRDLADVWEDGARAYLGMTVPGFPNMFLLYGPHTNVGAGSVVYMVESQIRYVLDALRILSRGKRRRLDVRPRAEETFTAEMRGRLPRTVWSTCRNWYRGAGRYVTTNWPGQTTEYRRRTRRVNLAHYQPDPPAAPGPAQP</sequence>
<gene>
    <name evidence="2" type="ORF">FCH28_03880</name>
</gene>
<comment type="caution">
    <text evidence="2">The sequence shown here is derived from an EMBL/GenBank/DDBJ whole genome shotgun (WGS) entry which is preliminary data.</text>
</comment>
<keyword evidence="1" id="KW-0472">Membrane</keyword>
<dbReference type="EMBL" id="SUMB01000001">
    <property type="protein sequence ID" value="TJZ59241.1"/>
    <property type="molecule type" value="Genomic_DNA"/>
</dbReference>
<evidence type="ECO:0000313" key="3">
    <source>
        <dbReference type="Proteomes" id="UP000308697"/>
    </source>
</evidence>
<dbReference type="PANTHER" id="PTHR42877:SF4">
    <property type="entry name" value="FAD_NAD(P)-BINDING DOMAIN-CONTAINING PROTEIN-RELATED"/>
    <property type="match status" value="1"/>
</dbReference>
<feature type="transmembrane region" description="Helical" evidence="1">
    <location>
        <begin position="12"/>
        <end position="32"/>
    </location>
</feature>
<accession>A0A4U0NWT3</accession>
<dbReference type="SUPFAM" id="SSF51905">
    <property type="entry name" value="FAD/NAD(P)-binding domain"/>
    <property type="match status" value="1"/>
</dbReference>
<keyword evidence="1" id="KW-0812">Transmembrane</keyword>
<dbReference type="AlphaFoldDB" id="A0A4U0NWT3"/>
<proteinExistence type="predicted"/>
<name>A0A4U0NWT3_9ACTN</name>
<dbReference type="RefSeq" id="WP_136738193.1">
    <property type="nucleotide sequence ID" value="NZ_SUMB01000001.1"/>
</dbReference>
<evidence type="ECO:0000256" key="1">
    <source>
        <dbReference type="SAM" id="Phobius"/>
    </source>
</evidence>